<evidence type="ECO:0000313" key="2">
    <source>
        <dbReference type="Proteomes" id="UP001608902"/>
    </source>
</evidence>
<evidence type="ECO:0000313" key="1">
    <source>
        <dbReference type="EMBL" id="MFH4974126.1"/>
    </source>
</evidence>
<organism evidence="1 2">
    <name type="scientific">Gnathostoma spinigerum</name>
    <dbReference type="NCBI Taxonomy" id="75299"/>
    <lineage>
        <taxon>Eukaryota</taxon>
        <taxon>Metazoa</taxon>
        <taxon>Ecdysozoa</taxon>
        <taxon>Nematoda</taxon>
        <taxon>Chromadorea</taxon>
        <taxon>Rhabditida</taxon>
        <taxon>Spirurina</taxon>
        <taxon>Gnathostomatomorpha</taxon>
        <taxon>Gnathostomatoidea</taxon>
        <taxon>Gnathostomatidae</taxon>
        <taxon>Gnathostoma</taxon>
    </lineage>
</organism>
<proteinExistence type="predicted"/>
<accession>A0ABD6E9Q6</accession>
<reference evidence="1 2" key="1">
    <citation type="submission" date="2024-08" db="EMBL/GenBank/DDBJ databases">
        <title>Gnathostoma spinigerum genome.</title>
        <authorList>
            <person name="Gonzalez-Bertolin B."/>
            <person name="Monzon S."/>
            <person name="Zaballos A."/>
            <person name="Jimenez P."/>
            <person name="Dekumyoy P."/>
            <person name="Varona S."/>
            <person name="Cuesta I."/>
            <person name="Sumanam S."/>
            <person name="Adisakwattana P."/>
            <person name="Gasser R.B."/>
            <person name="Hernandez-Gonzalez A."/>
            <person name="Young N.D."/>
            <person name="Perteguer M.J."/>
        </authorList>
    </citation>
    <scope>NUCLEOTIDE SEQUENCE [LARGE SCALE GENOMIC DNA]</scope>
    <source>
        <strain evidence="1">AL3</strain>
        <tissue evidence="1">Liver</tissue>
    </source>
</reference>
<keyword evidence="2" id="KW-1185">Reference proteome</keyword>
<dbReference type="Proteomes" id="UP001608902">
    <property type="component" value="Unassembled WGS sequence"/>
</dbReference>
<dbReference type="AlphaFoldDB" id="A0ABD6E9Q6"/>
<sequence length="109" mass="11984">MSSIHVEDIRKGSHSKMLSSIVLRVPSVSNSLSSPNFIHFMSSSSLCVALFSSLGTKLLWRASHDRLVFAMFQPLYSVIKPSAVYFSSFSRHNSSLAALYINDGNDKAA</sequence>
<dbReference type="EMBL" id="JBGFUD010000263">
    <property type="protein sequence ID" value="MFH4974126.1"/>
    <property type="molecule type" value="Genomic_DNA"/>
</dbReference>
<comment type="caution">
    <text evidence="1">The sequence shown here is derived from an EMBL/GenBank/DDBJ whole genome shotgun (WGS) entry which is preliminary data.</text>
</comment>
<name>A0ABD6E9Q6_9BILA</name>
<gene>
    <name evidence="1" type="ORF">AB6A40_000835</name>
</gene>
<protein>
    <submittedName>
        <fullName evidence="1">Uncharacterized protein</fullName>
    </submittedName>
</protein>